<gene>
    <name evidence="1" type="ORF">SAY87_011562</name>
</gene>
<reference evidence="1 2" key="1">
    <citation type="journal article" date="2023" name="Hortic Res">
        <title>Pangenome of water caltrop reveals structural variations and asymmetric subgenome divergence after allopolyploidization.</title>
        <authorList>
            <person name="Zhang X."/>
            <person name="Chen Y."/>
            <person name="Wang L."/>
            <person name="Yuan Y."/>
            <person name="Fang M."/>
            <person name="Shi L."/>
            <person name="Lu R."/>
            <person name="Comes H.P."/>
            <person name="Ma Y."/>
            <person name="Chen Y."/>
            <person name="Huang G."/>
            <person name="Zhou Y."/>
            <person name="Zheng Z."/>
            <person name="Qiu Y."/>
        </authorList>
    </citation>
    <scope>NUCLEOTIDE SEQUENCE [LARGE SCALE GENOMIC DNA]</scope>
    <source>
        <tissue evidence="1">Roots</tissue>
    </source>
</reference>
<protein>
    <submittedName>
        <fullName evidence="1">Uncharacterized protein</fullName>
    </submittedName>
</protein>
<evidence type="ECO:0000313" key="2">
    <source>
        <dbReference type="Proteomes" id="UP001345219"/>
    </source>
</evidence>
<keyword evidence="2" id="KW-1185">Reference proteome</keyword>
<dbReference type="Proteomes" id="UP001345219">
    <property type="component" value="Chromosome 9"/>
</dbReference>
<comment type="caution">
    <text evidence="1">The sequence shown here is derived from an EMBL/GenBank/DDBJ whole genome shotgun (WGS) entry which is preliminary data.</text>
</comment>
<proteinExistence type="predicted"/>
<dbReference type="EMBL" id="JAXIOK010000022">
    <property type="protein sequence ID" value="KAK4745250.1"/>
    <property type="molecule type" value="Genomic_DNA"/>
</dbReference>
<accession>A0AAN7GFR8</accession>
<evidence type="ECO:0000313" key="1">
    <source>
        <dbReference type="EMBL" id="KAK4745250.1"/>
    </source>
</evidence>
<sequence length="149" mass="16632">MDFILSRRPVLPQAYSVLGTEYGRYHIQVSWNHNNCIRFILLPTISAACPKKTPSVFPWFRGSTKPRAEPNSTVLTPNSATAYEVPGMNGAIVVFEFGSVVATADKVTLVGYCPVVGRPRAFSMRDPSSKRLGWMRRSFVCFSESRLRG</sequence>
<name>A0AAN7GFR8_9MYRT</name>
<organism evidence="1 2">
    <name type="scientific">Trapa incisa</name>
    <dbReference type="NCBI Taxonomy" id="236973"/>
    <lineage>
        <taxon>Eukaryota</taxon>
        <taxon>Viridiplantae</taxon>
        <taxon>Streptophyta</taxon>
        <taxon>Embryophyta</taxon>
        <taxon>Tracheophyta</taxon>
        <taxon>Spermatophyta</taxon>
        <taxon>Magnoliopsida</taxon>
        <taxon>eudicotyledons</taxon>
        <taxon>Gunneridae</taxon>
        <taxon>Pentapetalae</taxon>
        <taxon>rosids</taxon>
        <taxon>malvids</taxon>
        <taxon>Myrtales</taxon>
        <taxon>Lythraceae</taxon>
        <taxon>Trapa</taxon>
    </lineage>
</organism>
<dbReference type="AlphaFoldDB" id="A0AAN7GFR8"/>